<keyword evidence="1" id="KW-1133">Transmembrane helix</keyword>
<evidence type="ECO:0000313" key="2">
    <source>
        <dbReference type="EMBL" id="MCG3417634.1"/>
    </source>
</evidence>
<organism evidence="2 3">
    <name type="scientific">Oceanobacillus jordanicus</name>
    <dbReference type="NCBI Taxonomy" id="2867266"/>
    <lineage>
        <taxon>Bacteria</taxon>
        <taxon>Bacillati</taxon>
        <taxon>Bacillota</taxon>
        <taxon>Bacilli</taxon>
        <taxon>Bacillales</taxon>
        <taxon>Bacillaceae</taxon>
        <taxon>Oceanobacillus</taxon>
    </lineage>
</organism>
<dbReference type="Proteomes" id="UP001199631">
    <property type="component" value="Unassembled WGS sequence"/>
</dbReference>
<dbReference type="EMBL" id="JAIFZM010000001">
    <property type="protein sequence ID" value="MCG3417634.1"/>
    <property type="molecule type" value="Genomic_DNA"/>
</dbReference>
<dbReference type="RefSeq" id="WP_238017461.1">
    <property type="nucleotide sequence ID" value="NZ_JAIFZM010000001.1"/>
</dbReference>
<name>A0AAW5B3A7_9BACI</name>
<evidence type="ECO:0000256" key="1">
    <source>
        <dbReference type="SAM" id="Phobius"/>
    </source>
</evidence>
<reference evidence="2 3" key="1">
    <citation type="journal article" date="2022" name="Evol. Bioinform. Online">
        <title>Draft Genome Sequence of Oceanobacillus jordanicus Strain GSFE11, a Halotolerant Plant Growth-Promoting Bacterial Endophyte Isolated From the Jordan Valley.</title>
        <authorList>
            <person name="Alhindi T."/>
            <person name="Albdaiwi R."/>
        </authorList>
    </citation>
    <scope>NUCLEOTIDE SEQUENCE [LARGE SCALE GENOMIC DNA]</scope>
    <source>
        <strain evidence="2 3">GSFE11</strain>
    </source>
</reference>
<keyword evidence="1" id="KW-0472">Membrane</keyword>
<feature type="transmembrane region" description="Helical" evidence="1">
    <location>
        <begin position="12"/>
        <end position="30"/>
    </location>
</feature>
<evidence type="ECO:0000313" key="3">
    <source>
        <dbReference type="Proteomes" id="UP001199631"/>
    </source>
</evidence>
<keyword evidence="1" id="KW-0812">Transmembrane</keyword>
<gene>
    <name evidence="2" type="ORF">K3T81_00610</name>
</gene>
<accession>A0AAW5B3A7</accession>
<proteinExistence type="predicted"/>
<keyword evidence="3" id="KW-1185">Reference proteome</keyword>
<feature type="transmembrane region" description="Helical" evidence="1">
    <location>
        <begin position="36"/>
        <end position="57"/>
    </location>
</feature>
<comment type="caution">
    <text evidence="2">The sequence shown here is derived from an EMBL/GenBank/DDBJ whole genome shotgun (WGS) entry which is preliminary data.</text>
</comment>
<protein>
    <submittedName>
        <fullName evidence="2">Uncharacterized protein</fullName>
    </submittedName>
</protein>
<sequence>MNKSEGYRKFQIGFHLIIALIASVIVYAYAANDFQAAYVIIGSVIAISSIYQLVLLLSQKNNKTKNQTHKYL</sequence>
<dbReference type="AlphaFoldDB" id="A0AAW5B3A7"/>